<dbReference type="InterPro" id="IPR052017">
    <property type="entry name" value="TSUP"/>
</dbReference>
<comment type="subcellular location">
    <subcellularLocation>
        <location evidence="1 8">Cell membrane</location>
        <topology evidence="1 8">Multi-pass membrane protein</topology>
    </subcellularLocation>
</comment>
<gene>
    <name evidence="9" type="ordered locus">Halhy_6324</name>
</gene>
<evidence type="ECO:0000256" key="5">
    <source>
        <dbReference type="ARBA" id="ARBA00022692"/>
    </source>
</evidence>
<feature type="transmembrane region" description="Helical" evidence="8">
    <location>
        <begin position="125"/>
        <end position="152"/>
    </location>
</feature>
<feature type="transmembrane region" description="Helical" evidence="8">
    <location>
        <begin position="69"/>
        <end position="90"/>
    </location>
</feature>
<keyword evidence="7 8" id="KW-0472">Membrane</keyword>
<dbReference type="RefSeq" id="WP_013768664.1">
    <property type="nucleotide sequence ID" value="NC_015510.1"/>
</dbReference>
<evidence type="ECO:0000313" key="9">
    <source>
        <dbReference type="EMBL" id="AEE54143.1"/>
    </source>
</evidence>
<keyword evidence="5 8" id="KW-0812">Transmembrane</keyword>
<sequence>MAAGIYVVLALGTLLASVISAIFGLAGGTLVFALLSWGLDAKQAIPLHSGVQVVGNLARFTAFWPYIQWRVVGFFAILLLPGAWLGGLLYNYFDPILLEFMVGAFIFLSIFMPEGKMGSTKPWMFVVLGFLSSFLGMIVAVTGPFIASFFVLNNIGKEALIATKSVCQALTQIVKTGVFFFSVGFDFGEYQWLLIALCTATILGTFIGRWLMEKISQKRFNQINRILLAVIALGMWIDAFKHWLF</sequence>
<dbReference type="KEGG" id="hhy:Halhy_6324"/>
<evidence type="ECO:0000256" key="3">
    <source>
        <dbReference type="ARBA" id="ARBA00022448"/>
    </source>
</evidence>
<dbReference type="AlphaFoldDB" id="F4L7G3"/>
<evidence type="ECO:0000256" key="1">
    <source>
        <dbReference type="ARBA" id="ARBA00004651"/>
    </source>
</evidence>
<keyword evidence="3" id="KW-0813">Transport</keyword>
<evidence type="ECO:0000256" key="4">
    <source>
        <dbReference type="ARBA" id="ARBA00022475"/>
    </source>
</evidence>
<keyword evidence="10" id="KW-1185">Reference proteome</keyword>
<feature type="transmembrane region" description="Helical" evidence="8">
    <location>
        <begin position="223"/>
        <end position="244"/>
    </location>
</feature>
<feature type="transmembrane region" description="Helical" evidence="8">
    <location>
        <begin position="190"/>
        <end position="211"/>
    </location>
</feature>
<evidence type="ECO:0000256" key="8">
    <source>
        <dbReference type="RuleBase" id="RU363041"/>
    </source>
</evidence>
<keyword evidence="6 8" id="KW-1133">Transmembrane helix</keyword>
<dbReference type="PANTHER" id="PTHR30269:SF38">
    <property type="entry name" value="SULFITE EXPORTER TAUE_SAFE"/>
    <property type="match status" value="1"/>
</dbReference>
<reference evidence="9 10" key="1">
    <citation type="journal article" date="2011" name="Stand. Genomic Sci.">
        <title>Complete genome sequence of Haliscomenobacter hydrossis type strain (O).</title>
        <authorList>
            <consortium name="US DOE Joint Genome Institute (JGI-PGF)"/>
            <person name="Daligault H."/>
            <person name="Lapidus A."/>
            <person name="Zeytun A."/>
            <person name="Nolan M."/>
            <person name="Lucas S."/>
            <person name="Del Rio T.G."/>
            <person name="Tice H."/>
            <person name="Cheng J.F."/>
            <person name="Tapia R."/>
            <person name="Han C."/>
            <person name="Goodwin L."/>
            <person name="Pitluck S."/>
            <person name="Liolios K."/>
            <person name="Pagani I."/>
            <person name="Ivanova N."/>
            <person name="Huntemann M."/>
            <person name="Mavromatis K."/>
            <person name="Mikhailova N."/>
            <person name="Pati A."/>
            <person name="Chen A."/>
            <person name="Palaniappan K."/>
            <person name="Land M."/>
            <person name="Hauser L."/>
            <person name="Brambilla E.M."/>
            <person name="Rohde M."/>
            <person name="Verbarg S."/>
            <person name="Goker M."/>
            <person name="Bristow J."/>
            <person name="Eisen J.A."/>
            <person name="Markowitz V."/>
            <person name="Hugenholtz P."/>
            <person name="Kyrpides N.C."/>
            <person name="Klenk H.P."/>
            <person name="Woyke T."/>
        </authorList>
    </citation>
    <scope>NUCLEOTIDE SEQUENCE [LARGE SCALE GENOMIC DNA]</scope>
    <source>
        <strain evidence="10">ATCC 27775 / DSM 1100 / LMG 10767 / O</strain>
    </source>
</reference>
<dbReference type="OrthoDB" id="8421744at2"/>
<dbReference type="EMBL" id="CP002691">
    <property type="protein sequence ID" value="AEE54143.1"/>
    <property type="molecule type" value="Genomic_DNA"/>
</dbReference>
<name>F4L7G3_HALH1</name>
<keyword evidence="4 8" id="KW-1003">Cell membrane</keyword>
<proteinExistence type="inferred from homology"/>
<accession>F4L7G3</accession>
<dbReference type="HOGENOM" id="CLU_054750_4_1_10"/>
<feature type="transmembrane region" description="Helical" evidence="8">
    <location>
        <begin position="6"/>
        <end position="35"/>
    </location>
</feature>
<dbReference type="Proteomes" id="UP000008461">
    <property type="component" value="Chromosome"/>
</dbReference>
<evidence type="ECO:0000256" key="6">
    <source>
        <dbReference type="ARBA" id="ARBA00022989"/>
    </source>
</evidence>
<feature type="transmembrane region" description="Helical" evidence="8">
    <location>
        <begin position="96"/>
        <end position="113"/>
    </location>
</feature>
<dbReference type="PANTHER" id="PTHR30269">
    <property type="entry name" value="TRANSMEMBRANE PROTEIN YFCA"/>
    <property type="match status" value="1"/>
</dbReference>
<protein>
    <recommendedName>
        <fullName evidence="8">Probable membrane transporter protein</fullName>
    </recommendedName>
</protein>
<reference key="2">
    <citation type="submission" date="2011-04" db="EMBL/GenBank/DDBJ databases">
        <title>Complete sequence of chromosome of Haliscomenobacter hydrossis DSM 1100.</title>
        <authorList>
            <consortium name="US DOE Joint Genome Institute (JGI-PGF)"/>
            <person name="Lucas S."/>
            <person name="Han J."/>
            <person name="Lapidus A."/>
            <person name="Bruce D."/>
            <person name="Goodwin L."/>
            <person name="Pitluck S."/>
            <person name="Peters L."/>
            <person name="Kyrpides N."/>
            <person name="Mavromatis K."/>
            <person name="Ivanova N."/>
            <person name="Ovchinnikova G."/>
            <person name="Pagani I."/>
            <person name="Daligault H."/>
            <person name="Detter J.C."/>
            <person name="Han C."/>
            <person name="Land M."/>
            <person name="Hauser L."/>
            <person name="Markowitz V."/>
            <person name="Cheng J.-F."/>
            <person name="Hugenholtz P."/>
            <person name="Woyke T."/>
            <person name="Wu D."/>
            <person name="Verbarg S."/>
            <person name="Frueling A."/>
            <person name="Brambilla E."/>
            <person name="Klenk H.-P."/>
            <person name="Eisen J.A."/>
        </authorList>
    </citation>
    <scope>NUCLEOTIDE SEQUENCE</scope>
    <source>
        <strain>DSM 1100</strain>
    </source>
</reference>
<evidence type="ECO:0000256" key="2">
    <source>
        <dbReference type="ARBA" id="ARBA00009142"/>
    </source>
</evidence>
<comment type="similarity">
    <text evidence="2 8">Belongs to the 4-toluene sulfonate uptake permease (TSUP) (TC 2.A.102) family.</text>
</comment>
<evidence type="ECO:0000313" key="10">
    <source>
        <dbReference type="Proteomes" id="UP000008461"/>
    </source>
</evidence>
<dbReference type="InterPro" id="IPR002781">
    <property type="entry name" value="TM_pro_TauE-like"/>
</dbReference>
<evidence type="ECO:0000256" key="7">
    <source>
        <dbReference type="ARBA" id="ARBA00023136"/>
    </source>
</evidence>
<organism evidence="9 10">
    <name type="scientific">Haliscomenobacter hydrossis (strain ATCC 27775 / DSM 1100 / LMG 10767 / O)</name>
    <dbReference type="NCBI Taxonomy" id="760192"/>
    <lineage>
        <taxon>Bacteria</taxon>
        <taxon>Pseudomonadati</taxon>
        <taxon>Bacteroidota</taxon>
        <taxon>Saprospiria</taxon>
        <taxon>Saprospirales</taxon>
        <taxon>Haliscomenobacteraceae</taxon>
        <taxon>Haliscomenobacter</taxon>
    </lineage>
</organism>
<dbReference type="eggNOG" id="COG0730">
    <property type="taxonomic scope" value="Bacteria"/>
</dbReference>
<dbReference type="GO" id="GO:0005886">
    <property type="term" value="C:plasma membrane"/>
    <property type="evidence" value="ECO:0007669"/>
    <property type="project" value="UniProtKB-SubCell"/>
</dbReference>
<dbReference type="Pfam" id="PF01925">
    <property type="entry name" value="TauE"/>
    <property type="match status" value="1"/>
</dbReference>